<feature type="region of interest" description="Disordered" evidence="1">
    <location>
        <begin position="98"/>
        <end position="120"/>
    </location>
</feature>
<evidence type="ECO:0000313" key="3">
    <source>
        <dbReference type="Proteomes" id="UP000239757"/>
    </source>
</evidence>
<gene>
    <name evidence="2" type="ORF">GOBAR_AA22125</name>
</gene>
<reference evidence="2 3" key="1">
    <citation type="submission" date="2015-01" db="EMBL/GenBank/DDBJ databases">
        <title>Genome of allotetraploid Gossypium barbadense reveals genomic plasticity and fiber elongation in cotton evolution.</title>
        <authorList>
            <person name="Chen X."/>
            <person name="Liu X."/>
            <person name="Zhao B."/>
            <person name="Zheng H."/>
            <person name="Hu Y."/>
            <person name="Lu G."/>
            <person name="Yang C."/>
            <person name="Chen J."/>
            <person name="Shan C."/>
            <person name="Zhang L."/>
            <person name="Zhou Y."/>
            <person name="Wang L."/>
            <person name="Guo W."/>
            <person name="Bai Y."/>
            <person name="Ruan J."/>
            <person name="Shangguan X."/>
            <person name="Mao Y."/>
            <person name="Jiang J."/>
            <person name="Zhu Y."/>
            <person name="Lei J."/>
            <person name="Kang H."/>
            <person name="Chen S."/>
            <person name="He X."/>
            <person name="Wang R."/>
            <person name="Wang Y."/>
            <person name="Chen J."/>
            <person name="Wang L."/>
            <person name="Yu S."/>
            <person name="Wang B."/>
            <person name="Wei J."/>
            <person name="Song S."/>
            <person name="Lu X."/>
            <person name="Gao Z."/>
            <person name="Gu W."/>
            <person name="Deng X."/>
            <person name="Ma D."/>
            <person name="Wang S."/>
            <person name="Liang W."/>
            <person name="Fang L."/>
            <person name="Cai C."/>
            <person name="Zhu X."/>
            <person name="Zhou B."/>
            <person name="Zhang Y."/>
            <person name="Chen Z."/>
            <person name="Xu S."/>
            <person name="Zhu R."/>
            <person name="Wang S."/>
            <person name="Zhang T."/>
            <person name="Zhao G."/>
        </authorList>
    </citation>
    <scope>NUCLEOTIDE SEQUENCE [LARGE SCALE GENOMIC DNA]</scope>
    <source>
        <strain evidence="3">cv. Xinhai21</strain>
        <tissue evidence="2">Leaf</tissue>
    </source>
</reference>
<dbReference type="EMBL" id="KZ665639">
    <property type="protein sequence ID" value="PPR98543.1"/>
    <property type="molecule type" value="Genomic_DNA"/>
</dbReference>
<proteinExistence type="predicted"/>
<dbReference type="Proteomes" id="UP000239757">
    <property type="component" value="Unassembled WGS sequence"/>
</dbReference>
<evidence type="ECO:0000313" key="2">
    <source>
        <dbReference type="EMBL" id="PPR98543.1"/>
    </source>
</evidence>
<accession>A0A2P5X5C9</accession>
<name>A0A2P5X5C9_GOSBA</name>
<protein>
    <submittedName>
        <fullName evidence="2">Uncharacterized protein</fullName>
    </submittedName>
</protein>
<evidence type="ECO:0000256" key="1">
    <source>
        <dbReference type="SAM" id="MobiDB-lite"/>
    </source>
</evidence>
<sequence>MLNGILELELERVIGQGKDEIGGGYSGGGRGWVPHVLRQKNIITSGSYGRGRAGRGSRGGPFPVELVIGQGKDEIGGGYSGGGRGWVPHVLRQKNIITSGSYGRGRAGRGSRGGPFPVEL</sequence>
<organism evidence="2 3">
    <name type="scientific">Gossypium barbadense</name>
    <name type="common">Sea Island cotton</name>
    <name type="synonym">Hibiscus barbadensis</name>
    <dbReference type="NCBI Taxonomy" id="3634"/>
    <lineage>
        <taxon>Eukaryota</taxon>
        <taxon>Viridiplantae</taxon>
        <taxon>Streptophyta</taxon>
        <taxon>Embryophyta</taxon>
        <taxon>Tracheophyta</taxon>
        <taxon>Spermatophyta</taxon>
        <taxon>Magnoliopsida</taxon>
        <taxon>eudicotyledons</taxon>
        <taxon>Gunneridae</taxon>
        <taxon>Pentapetalae</taxon>
        <taxon>rosids</taxon>
        <taxon>malvids</taxon>
        <taxon>Malvales</taxon>
        <taxon>Malvaceae</taxon>
        <taxon>Malvoideae</taxon>
        <taxon>Gossypium</taxon>
    </lineage>
</organism>
<feature type="compositionally biased region" description="Gly residues" evidence="1">
    <location>
        <begin position="102"/>
        <end position="113"/>
    </location>
</feature>
<dbReference type="AlphaFoldDB" id="A0A2P5X5C9"/>